<accession>A0A3B0WNF6</accession>
<dbReference type="InterPro" id="IPR008969">
    <property type="entry name" value="CarboxyPept-like_regulatory"/>
</dbReference>
<reference evidence="1" key="1">
    <citation type="submission" date="2018-06" db="EMBL/GenBank/DDBJ databases">
        <authorList>
            <person name="Zhirakovskaya E."/>
        </authorList>
    </citation>
    <scope>NUCLEOTIDE SEQUENCE</scope>
</reference>
<evidence type="ECO:0008006" key="2">
    <source>
        <dbReference type="Google" id="ProtNLM"/>
    </source>
</evidence>
<organism evidence="1">
    <name type="scientific">hydrothermal vent metagenome</name>
    <dbReference type="NCBI Taxonomy" id="652676"/>
    <lineage>
        <taxon>unclassified sequences</taxon>
        <taxon>metagenomes</taxon>
        <taxon>ecological metagenomes</taxon>
    </lineage>
</organism>
<proteinExistence type="predicted"/>
<dbReference type="EMBL" id="UOFD01000020">
    <property type="protein sequence ID" value="VAW50879.1"/>
    <property type="molecule type" value="Genomic_DNA"/>
</dbReference>
<dbReference type="SUPFAM" id="SSF55486">
    <property type="entry name" value="Metalloproteases ('zincins'), catalytic domain"/>
    <property type="match status" value="1"/>
</dbReference>
<dbReference type="SUPFAM" id="SSF49464">
    <property type="entry name" value="Carboxypeptidase regulatory domain-like"/>
    <property type="match status" value="1"/>
</dbReference>
<name>A0A3B0WNF6_9ZZZZ</name>
<dbReference type="InterPro" id="IPR024079">
    <property type="entry name" value="MetalloPept_cat_dom_sf"/>
</dbReference>
<gene>
    <name evidence="1" type="ORF">MNBD_GAMMA06-1792</name>
</gene>
<dbReference type="Gene3D" id="3.40.390.10">
    <property type="entry name" value="Collagenase (Catalytic Domain)"/>
    <property type="match status" value="1"/>
</dbReference>
<dbReference type="GO" id="GO:0008237">
    <property type="term" value="F:metallopeptidase activity"/>
    <property type="evidence" value="ECO:0007669"/>
    <property type="project" value="InterPro"/>
</dbReference>
<dbReference type="AlphaFoldDB" id="A0A3B0WNF6"/>
<protein>
    <recommendedName>
        <fullName evidence="2">Peptidase M10 metallopeptidase domain-containing protein</fullName>
    </recommendedName>
</protein>
<evidence type="ECO:0000313" key="1">
    <source>
        <dbReference type="EMBL" id="VAW50879.1"/>
    </source>
</evidence>
<sequence length="419" mass="45372">MLKPTLLISLIAYSSAGITGGPSYISGSNGITPVTYQNPNITIHVESGTFGPLSNSAANQLVSEAFDLWNNVNSSNISLSLNQTAIKLDINENNYTDYLPDVNFTQFKNNDNLNPLVYDNNGEIIDLFFGQETGLIVGFSASIRKLGDSYFSEGYTVINGQNFGLISTSFKLLIAHEIGHFFGLDHTQVNINNQETNFGSTQFCSTKDQSAYPAMYPFLCRGIETTHEEVTLHQDDISAVSALYPSVNIGDSFGILQGRFVDNNNNAILGANIWAENTTTGEVVSIVSDYLTQGTGFYKLYLPPGNYTLHANSINAQFYGGSSIGPYAEKNTVDEKSLSFLDPHPITEVAFQNASIGNNEVITVTTNQTQTIDFAFDGKAAIIPASNSGGGGVISHITALLLLSLWFGLRLNDKQVGKK</sequence>